<keyword evidence="3" id="KW-0132">Cell division</keyword>
<dbReference type="AlphaFoldDB" id="A0A2A6B9Q1"/>
<protein>
    <submittedName>
        <fullName evidence="9">Mdf-1</fullName>
    </submittedName>
</protein>
<dbReference type="GO" id="GO:0007094">
    <property type="term" value="P:mitotic spindle assembly checkpoint signaling"/>
    <property type="evidence" value="ECO:0000318"/>
    <property type="project" value="GO_Central"/>
</dbReference>
<proteinExistence type="inferred from homology"/>
<dbReference type="GO" id="GO:0005635">
    <property type="term" value="C:nuclear envelope"/>
    <property type="evidence" value="ECO:0000318"/>
    <property type="project" value="GO_Central"/>
</dbReference>
<evidence type="ECO:0000256" key="7">
    <source>
        <dbReference type="SAM" id="Coils"/>
    </source>
</evidence>
<reference evidence="9" key="2">
    <citation type="submission" date="2022-06" db="UniProtKB">
        <authorList>
            <consortium name="EnsemblMetazoa"/>
        </authorList>
    </citation>
    <scope>IDENTIFICATION</scope>
    <source>
        <strain evidence="9">PS312</strain>
    </source>
</reference>
<dbReference type="InterPro" id="IPR008672">
    <property type="entry name" value="Mad1"/>
</dbReference>
<comment type="similarity">
    <text evidence="2">Belongs to the MAD1 family.</text>
</comment>
<keyword evidence="7" id="KW-0175">Coiled coil</keyword>
<dbReference type="GO" id="GO:0051315">
    <property type="term" value="P:attachment of mitotic spindle microtubules to kinetochore"/>
    <property type="evidence" value="ECO:0000318"/>
    <property type="project" value="GO_Central"/>
</dbReference>
<feature type="region of interest" description="Disordered" evidence="8">
    <location>
        <begin position="678"/>
        <end position="698"/>
    </location>
</feature>
<accession>A0A2A6B9Q1</accession>
<gene>
    <name evidence="9" type="primary">WBGene00112251</name>
</gene>
<feature type="coiled-coil region" evidence="7">
    <location>
        <begin position="315"/>
        <end position="366"/>
    </location>
</feature>
<organism evidence="9 10">
    <name type="scientific">Pristionchus pacificus</name>
    <name type="common">Parasitic nematode worm</name>
    <dbReference type="NCBI Taxonomy" id="54126"/>
    <lineage>
        <taxon>Eukaryota</taxon>
        <taxon>Metazoa</taxon>
        <taxon>Ecdysozoa</taxon>
        <taxon>Nematoda</taxon>
        <taxon>Chromadorea</taxon>
        <taxon>Rhabditida</taxon>
        <taxon>Rhabditina</taxon>
        <taxon>Diplogasteromorpha</taxon>
        <taxon>Diplogasteroidea</taxon>
        <taxon>Neodiplogasteridae</taxon>
        <taxon>Pristionchus</taxon>
    </lineage>
</organism>
<evidence type="ECO:0000256" key="5">
    <source>
        <dbReference type="ARBA" id="ARBA00023242"/>
    </source>
</evidence>
<dbReference type="GO" id="GO:0072686">
    <property type="term" value="C:mitotic spindle"/>
    <property type="evidence" value="ECO:0000318"/>
    <property type="project" value="GO_Central"/>
</dbReference>
<dbReference type="EnsemblMetazoa" id="PPA22697.1">
    <property type="protein sequence ID" value="PPA22697.1"/>
    <property type="gene ID" value="WBGene00112251"/>
</dbReference>
<dbReference type="Proteomes" id="UP000005239">
    <property type="component" value="Unassembled WGS sequence"/>
</dbReference>
<dbReference type="PANTHER" id="PTHR23168:SF0">
    <property type="entry name" value="MITOTIC SPINDLE ASSEMBLY CHECKPOINT PROTEIN MAD1"/>
    <property type="match status" value="1"/>
</dbReference>
<dbReference type="Pfam" id="PF05557">
    <property type="entry name" value="MAD"/>
    <property type="match status" value="1"/>
</dbReference>
<name>A0A2A6B9Q1_PRIPA</name>
<accession>A0A8R1UE44</accession>
<dbReference type="Gene3D" id="3.30.457.60">
    <property type="match status" value="1"/>
</dbReference>
<comment type="subcellular location">
    <subcellularLocation>
        <location evidence="1">Nucleus</location>
    </subcellularLocation>
</comment>
<evidence type="ECO:0000256" key="6">
    <source>
        <dbReference type="ARBA" id="ARBA00023306"/>
    </source>
</evidence>
<evidence type="ECO:0000256" key="2">
    <source>
        <dbReference type="ARBA" id="ARBA00008029"/>
    </source>
</evidence>
<keyword evidence="4" id="KW-0498">Mitosis</keyword>
<keyword evidence="10" id="KW-1185">Reference proteome</keyword>
<evidence type="ECO:0000256" key="3">
    <source>
        <dbReference type="ARBA" id="ARBA00022618"/>
    </source>
</evidence>
<keyword evidence="5" id="KW-0539">Nucleus</keyword>
<feature type="coiled-coil region" evidence="7">
    <location>
        <begin position="98"/>
        <end position="167"/>
    </location>
</feature>
<dbReference type="GO" id="GO:0051301">
    <property type="term" value="P:cell division"/>
    <property type="evidence" value="ECO:0007669"/>
    <property type="project" value="UniProtKB-KW"/>
</dbReference>
<feature type="region of interest" description="Disordered" evidence="8">
    <location>
        <begin position="41"/>
        <end position="77"/>
    </location>
</feature>
<dbReference type="OrthoDB" id="331602at2759"/>
<evidence type="ECO:0000256" key="1">
    <source>
        <dbReference type="ARBA" id="ARBA00004123"/>
    </source>
</evidence>
<evidence type="ECO:0000313" key="10">
    <source>
        <dbReference type="Proteomes" id="UP000005239"/>
    </source>
</evidence>
<reference evidence="10" key="1">
    <citation type="journal article" date="2008" name="Nat. Genet.">
        <title>The Pristionchus pacificus genome provides a unique perspective on nematode lifestyle and parasitism.</title>
        <authorList>
            <person name="Dieterich C."/>
            <person name="Clifton S.W."/>
            <person name="Schuster L.N."/>
            <person name="Chinwalla A."/>
            <person name="Delehaunty K."/>
            <person name="Dinkelacker I."/>
            <person name="Fulton L."/>
            <person name="Fulton R."/>
            <person name="Godfrey J."/>
            <person name="Minx P."/>
            <person name="Mitreva M."/>
            <person name="Roeseler W."/>
            <person name="Tian H."/>
            <person name="Witte H."/>
            <person name="Yang S.P."/>
            <person name="Wilson R.K."/>
            <person name="Sommer R.J."/>
        </authorList>
    </citation>
    <scope>NUCLEOTIDE SEQUENCE [LARGE SCALE GENOMIC DNA]</scope>
    <source>
        <strain evidence="10">PS312</strain>
    </source>
</reference>
<dbReference type="PANTHER" id="PTHR23168">
    <property type="entry name" value="MITOTIC SPINDLE ASSEMBLY CHECKPOINT PROTEIN MAD1 MITOTIC ARREST DEFICIENT-LIKE PROTEIN 1"/>
    <property type="match status" value="1"/>
</dbReference>
<evidence type="ECO:0000256" key="4">
    <source>
        <dbReference type="ARBA" id="ARBA00022776"/>
    </source>
</evidence>
<feature type="coiled-coil region" evidence="7">
    <location>
        <begin position="458"/>
        <end position="485"/>
    </location>
</feature>
<feature type="region of interest" description="Disordered" evidence="8">
    <location>
        <begin position="527"/>
        <end position="550"/>
    </location>
</feature>
<evidence type="ECO:0000256" key="8">
    <source>
        <dbReference type="SAM" id="MobiDB-lite"/>
    </source>
</evidence>
<sequence>MQMDSSPLSESDDSMSESTRVFNLKMEKEFVKAFPLRSDQRISMGPPTSTLKGNPTFGKTPLMRGQAPVSTPHSMRNMKSSTPIRFSLDESFITGATAQNLSSKVAELTTELDLHKRKLERQSKELATTIERMERYKIESEELIRGNAELKKNKQRLEDDLRGAQLMTNTDTTTNSSSSTVINKLFTWLEWKEAQLNTMAAIMASAQLWTEDNRNLVANSYRSIEPIMLSQDDVAAYASGSVQDFQGIHESPIAEAVEVEEERNPNDTTLREDNETIYMDESSTEDIQNNQSTRILPFEDEQESAKEISILNNTMYEKDEKIEKLEFELNKAIEQLELYKGRTTKLAVMEEENQSLKHRLGFLEQMHNDSIRDLHASARLCENQLASTMTSPDGKKMEREEARSLTLTMRTMQRQIDELGEIGGRSEKELQVARDEIMKIRSELEASNNYSNQLSKDVQTMSAEKGTLMEQLAEAKRQLEEVNRVDMTTLVNDTLVPESVATDAGDTTQIVHFQFNPLDQARRELRDEERKRSLGGCEGPSVKRRRSEDDAEMEELRKKLAMAESRCERLSNHSIDSVRNFRNIILKVTGYDIKMKQEDSVQLTSTYDTLNQHFGFMVRDGRVEMIELMDKPFDGPDRFQFEAEMWMGERNSVPGFLAACQIKLLEEALVQPEETLMYGNEGDEFDPSGPSFSILQED</sequence>
<dbReference type="GO" id="GO:0000776">
    <property type="term" value="C:kinetochore"/>
    <property type="evidence" value="ECO:0000318"/>
    <property type="project" value="GO_Central"/>
</dbReference>
<evidence type="ECO:0000313" key="9">
    <source>
        <dbReference type="EnsemblMetazoa" id="PPA22697.1"/>
    </source>
</evidence>
<feature type="compositionally biased region" description="Polar residues" evidence="8">
    <location>
        <begin position="68"/>
        <end position="77"/>
    </location>
</feature>
<keyword evidence="6" id="KW-0131">Cell cycle</keyword>